<dbReference type="Proteomes" id="UP000741282">
    <property type="component" value="Unassembled WGS sequence"/>
</dbReference>
<comment type="caution">
    <text evidence="15">The sequence shown here is derived from an EMBL/GenBank/DDBJ whole genome shotgun (WGS) entry which is preliminary data.</text>
</comment>
<evidence type="ECO:0000256" key="12">
    <source>
        <dbReference type="ARBA" id="ARBA00032932"/>
    </source>
</evidence>
<keyword evidence="6 14" id="KW-0812">Transmembrane</keyword>
<comment type="similarity">
    <text evidence="2 14">Belongs to the UppP family.</text>
</comment>
<keyword evidence="10 14" id="KW-0046">Antibiotic resistance</keyword>
<dbReference type="GO" id="GO:0008360">
    <property type="term" value="P:regulation of cell shape"/>
    <property type="evidence" value="ECO:0007669"/>
    <property type="project" value="UniProtKB-KW"/>
</dbReference>
<dbReference type="GO" id="GO:0050380">
    <property type="term" value="F:undecaprenyl-diphosphatase activity"/>
    <property type="evidence" value="ECO:0007669"/>
    <property type="project" value="UniProtKB-UniRule"/>
</dbReference>
<organism evidence="15 16">
    <name type="scientific">Candidatus Dojkabacteria bacterium</name>
    <dbReference type="NCBI Taxonomy" id="2099670"/>
    <lineage>
        <taxon>Bacteria</taxon>
        <taxon>Candidatus Dojkabacteria</taxon>
    </lineage>
</organism>
<dbReference type="InterPro" id="IPR003824">
    <property type="entry name" value="UppP"/>
</dbReference>
<evidence type="ECO:0000256" key="2">
    <source>
        <dbReference type="ARBA" id="ARBA00010621"/>
    </source>
</evidence>
<reference evidence="15" key="1">
    <citation type="submission" date="2020-04" db="EMBL/GenBank/DDBJ databases">
        <authorList>
            <person name="Zhang T."/>
        </authorList>
    </citation>
    <scope>NUCLEOTIDE SEQUENCE</scope>
    <source>
        <strain evidence="15">HKST-UBA17</strain>
    </source>
</reference>
<evidence type="ECO:0000256" key="6">
    <source>
        <dbReference type="ARBA" id="ARBA00022692"/>
    </source>
</evidence>
<protein>
    <recommendedName>
        <fullName evidence="4 14">Undecaprenyl-diphosphatase</fullName>
        <ecNumber evidence="3 14">3.6.1.27</ecNumber>
    </recommendedName>
    <alternativeName>
        <fullName evidence="12 14">Bacitracin resistance protein</fullName>
    </alternativeName>
    <alternativeName>
        <fullName evidence="11 14">Undecaprenyl pyrophosphate phosphatase</fullName>
    </alternativeName>
</protein>
<proteinExistence type="inferred from homology"/>
<dbReference type="GO" id="GO:0005886">
    <property type="term" value="C:plasma membrane"/>
    <property type="evidence" value="ECO:0007669"/>
    <property type="project" value="UniProtKB-SubCell"/>
</dbReference>
<feature type="transmembrane region" description="Helical" evidence="14">
    <location>
        <begin position="40"/>
        <end position="60"/>
    </location>
</feature>
<keyword evidence="14" id="KW-0133">Cell shape</keyword>
<name>A0A955I3J6_9BACT</name>
<gene>
    <name evidence="14" type="primary">uppP</name>
    <name evidence="15" type="ORF">KC685_04835</name>
</gene>
<evidence type="ECO:0000313" key="16">
    <source>
        <dbReference type="Proteomes" id="UP000741282"/>
    </source>
</evidence>
<comment type="function">
    <text evidence="14">Catalyzes the dephosphorylation of undecaprenyl diphosphate (UPP). Confers resistance to bacitracin.</text>
</comment>
<dbReference type="EC" id="3.6.1.27" evidence="3 14"/>
<comment type="miscellaneous">
    <text evidence="14">Bacitracin is thought to be involved in the inhibition of peptidoglycan synthesis by sequestering undecaprenyl diphosphate, thereby reducing the pool of lipid carrier available.</text>
</comment>
<sequence length="257" mass="28945">MSYIDTLIISITQAITELYPISSSAHLIIVTKFLNIEPSLMLLTSLHLGSALALIVVYRYQLNITIKKLLKIDKDEFLKYLFGITPAIIGGVLISGFIEDIFYGVAIIAFNLMFWGILMILIEYFEIRSKRMTRDVVSVRDSILIGMSQLLALIPGTSRSGITTMTGMLCGVRKDVALDFSFLIGIPLLLGAFFYEAIKDSDNRNMLNTQYIIGIIVTFIASLIALKFLRKFSTKRFLTLFGVYRIILGISLLLWLF</sequence>
<evidence type="ECO:0000256" key="13">
    <source>
        <dbReference type="ARBA" id="ARBA00047594"/>
    </source>
</evidence>
<evidence type="ECO:0000256" key="9">
    <source>
        <dbReference type="ARBA" id="ARBA00023136"/>
    </source>
</evidence>
<evidence type="ECO:0000256" key="1">
    <source>
        <dbReference type="ARBA" id="ARBA00004651"/>
    </source>
</evidence>
<evidence type="ECO:0000256" key="5">
    <source>
        <dbReference type="ARBA" id="ARBA00022475"/>
    </source>
</evidence>
<evidence type="ECO:0000256" key="10">
    <source>
        <dbReference type="ARBA" id="ARBA00023251"/>
    </source>
</evidence>
<dbReference type="PANTHER" id="PTHR30622">
    <property type="entry name" value="UNDECAPRENYL-DIPHOSPHATASE"/>
    <property type="match status" value="1"/>
</dbReference>
<feature type="transmembrane region" description="Helical" evidence="14">
    <location>
        <begin position="238"/>
        <end position="256"/>
    </location>
</feature>
<dbReference type="HAMAP" id="MF_01006">
    <property type="entry name" value="Undec_diphosphatase"/>
    <property type="match status" value="1"/>
</dbReference>
<dbReference type="EMBL" id="JAGQLN010000026">
    <property type="protein sequence ID" value="MCA9377214.1"/>
    <property type="molecule type" value="Genomic_DNA"/>
</dbReference>
<dbReference type="GO" id="GO:0071555">
    <property type="term" value="P:cell wall organization"/>
    <property type="evidence" value="ECO:0007669"/>
    <property type="project" value="UniProtKB-KW"/>
</dbReference>
<feature type="transmembrane region" description="Helical" evidence="14">
    <location>
        <begin position="207"/>
        <end position="226"/>
    </location>
</feature>
<keyword evidence="14" id="KW-0573">Peptidoglycan synthesis</keyword>
<keyword evidence="14" id="KW-0961">Cell wall biogenesis/degradation</keyword>
<feature type="transmembrane region" description="Helical" evidence="14">
    <location>
        <begin position="104"/>
        <end position="125"/>
    </location>
</feature>
<evidence type="ECO:0000256" key="11">
    <source>
        <dbReference type="ARBA" id="ARBA00032707"/>
    </source>
</evidence>
<reference evidence="15" key="2">
    <citation type="journal article" date="2021" name="Microbiome">
        <title>Successional dynamics and alternative stable states in a saline activated sludge microbial community over 9 years.</title>
        <authorList>
            <person name="Wang Y."/>
            <person name="Ye J."/>
            <person name="Ju F."/>
            <person name="Liu L."/>
            <person name="Boyd J.A."/>
            <person name="Deng Y."/>
            <person name="Parks D.H."/>
            <person name="Jiang X."/>
            <person name="Yin X."/>
            <person name="Woodcroft B.J."/>
            <person name="Tyson G.W."/>
            <person name="Hugenholtz P."/>
            <person name="Polz M.F."/>
            <person name="Zhang T."/>
        </authorList>
    </citation>
    <scope>NUCLEOTIDE SEQUENCE</scope>
    <source>
        <strain evidence="15">HKST-UBA17</strain>
    </source>
</reference>
<dbReference type="GO" id="GO:0046677">
    <property type="term" value="P:response to antibiotic"/>
    <property type="evidence" value="ECO:0007669"/>
    <property type="project" value="UniProtKB-UniRule"/>
</dbReference>
<evidence type="ECO:0000256" key="7">
    <source>
        <dbReference type="ARBA" id="ARBA00022801"/>
    </source>
</evidence>
<comment type="subcellular location">
    <subcellularLocation>
        <location evidence="1 14">Cell membrane</location>
        <topology evidence="1 14">Multi-pass membrane protein</topology>
    </subcellularLocation>
</comment>
<evidence type="ECO:0000256" key="8">
    <source>
        <dbReference type="ARBA" id="ARBA00022989"/>
    </source>
</evidence>
<keyword evidence="9 14" id="KW-0472">Membrane</keyword>
<evidence type="ECO:0000256" key="4">
    <source>
        <dbReference type="ARBA" id="ARBA00021581"/>
    </source>
</evidence>
<evidence type="ECO:0000256" key="14">
    <source>
        <dbReference type="HAMAP-Rule" id="MF_01006"/>
    </source>
</evidence>
<dbReference type="Pfam" id="PF02673">
    <property type="entry name" value="BacA"/>
    <property type="match status" value="1"/>
</dbReference>
<feature type="transmembrane region" description="Helical" evidence="14">
    <location>
        <begin position="80"/>
        <end position="98"/>
    </location>
</feature>
<keyword evidence="8 14" id="KW-1133">Transmembrane helix</keyword>
<dbReference type="AlphaFoldDB" id="A0A955I3J6"/>
<dbReference type="PANTHER" id="PTHR30622:SF2">
    <property type="entry name" value="UNDECAPRENYL-DIPHOSPHATASE"/>
    <property type="match status" value="1"/>
</dbReference>
<dbReference type="GO" id="GO:0009252">
    <property type="term" value="P:peptidoglycan biosynthetic process"/>
    <property type="evidence" value="ECO:0007669"/>
    <property type="project" value="UniProtKB-KW"/>
</dbReference>
<comment type="catalytic activity">
    <reaction evidence="13 14">
        <text>di-trans,octa-cis-undecaprenyl diphosphate + H2O = di-trans,octa-cis-undecaprenyl phosphate + phosphate + H(+)</text>
        <dbReference type="Rhea" id="RHEA:28094"/>
        <dbReference type="ChEBI" id="CHEBI:15377"/>
        <dbReference type="ChEBI" id="CHEBI:15378"/>
        <dbReference type="ChEBI" id="CHEBI:43474"/>
        <dbReference type="ChEBI" id="CHEBI:58405"/>
        <dbReference type="ChEBI" id="CHEBI:60392"/>
        <dbReference type="EC" id="3.6.1.27"/>
    </reaction>
</comment>
<evidence type="ECO:0000313" key="15">
    <source>
        <dbReference type="EMBL" id="MCA9377214.1"/>
    </source>
</evidence>
<accession>A0A955I3J6</accession>
<keyword evidence="7 14" id="KW-0378">Hydrolase</keyword>
<evidence type="ECO:0000256" key="3">
    <source>
        <dbReference type="ARBA" id="ARBA00012374"/>
    </source>
</evidence>
<feature type="transmembrane region" description="Helical" evidence="14">
    <location>
        <begin position="176"/>
        <end position="195"/>
    </location>
</feature>
<keyword evidence="5 14" id="KW-1003">Cell membrane</keyword>